<dbReference type="SUPFAM" id="SSF50978">
    <property type="entry name" value="WD40 repeat-like"/>
    <property type="match status" value="1"/>
</dbReference>
<dbReference type="Proteomes" id="UP000663829">
    <property type="component" value="Unassembled WGS sequence"/>
</dbReference>
<gene>
    <name evidence="1" type="ORF">GPM918_LOCUS36869</name>
    <name evidence="2" type="ORF">SRO942_LOCUS37620</name>
</gene>
<proteinExistence type="predicted"/>
<dbReference type="InterPro" id="IPR036322">
    <property type="entry name" value="WD40_repeat_dom_sf"/>
</dbReference>
<organism evidence="1 3">
    <name type="scientific">Didymodactylos carnosus</name>
    <dbReference type="NCBI Taxonomy" id="1234261"/>
    <lineage>
        <taxon>Eukaryota</taxon>
        <taxon>Metazoa</taxon>
        <taxon>Spiralia</taxon>
        <taxon>Gnathifera</taxon>
        <taxon>Rotifera</taxon>
        <taxon>Eurotatoria</taxon>
        <taxon>Bdelloidea</taxon>
        <taxon>Philodinida</taxon>
        <taxon>Philodinidae</taxon>
        <taxon>Didymodactylos</taxon>
    </lineage>
</organism>
<keyword evidence="3" id="KW-1185">Reference proteome</keyword>
<protein>
    <submittedName>
        <fullName evidence="1">Uncharacterized protein</fullName>
    </submittedName>
</protein>
<evidence type="ECO:0000313" key="3">
    <source>
        <dbReference type="Proteomes" id="UP000663829"/>
    </source>
</evidence>
<accession>A0A815TQQ8</accession>
<evidence type="ECO:0000313" key="2">
    <source>
        <dbReference type="EMBL" id="CAF4366625.1"/>
    </source>
</evidence>
<comment type="caution">
    <text evidence="1">The sequence shown here is derived from an EMBL/GenBank/DDBJ whole genome shotgun (WGS) entry which is preliminary data.</text>
</comment>
<dbReference type="OrthoDB" id="10005357at2759"/>
<name>A0A815TQQ8_9BILA</name>
<dbReference type="EMBL" id="CAJOBC010088280">
    <property type="protein sequence ID" value="CAF4366625.1"/>
    <property type="molecule type" value="Genomic_DNA"/>
</dbReference>
<dbReference type="Proteomes" id="UP000681722">
    <property type="component" value="Unassembled WGS sequence"/>
</dbReference>
<dbReference type="AlphaFoldDB" id="A0A815TQQ8"/>
<sequence length="373" mass="43534">MNDRLNQIQQNIEILTIEPLRVKCYGILDKWKQEQIESINEFHRLKLNEFDLIYAQAASELQNMKEKRSVELRKYLPTLTTKQKSVHPHELELLDTKLNEIQREIDTFSKETLIDILHDQIKLDDTIKITKEKTEFEQQHPLVFSVHYLNKLQLIKQIPLKGTASSIASSAEHILIHQFQPPKLILYHREKLLKDFTIDITLNGTITDLCWSSYLFAFLILHSKALFLLSPETLKLTNVHEVKADEEQNFWSLTTNDTNVFVSTNDDSLIQRFSLPSWKLIKQWNIKDILDPKDNGICCIRSNQFTLTAAVLSKDGTWHCDTFDFNMKPMRRGSALDEANATHDYESELFPLSQRGQNIEFIPNLEKLERLEG</sequence>
<evidence type="ECO:0000313" key="1">
    <source>
        <dbReference type="EMBL" id="CAF1505349.1"/>
    </source>
</evidence>
<reference evidence="1" key="1">
    <citation type="submission" date="2021-02" db="EMBL/GenBank/DDBJ databases">
        <authorList>
            <person name="Nowell W R."/>
        </authorList>
    </citation>
    <scope>NUCLEOTIDE SEQUENCE</scope>
</reference>
<dbReference type="EMBL" id="CAJNOQ010022755">
    <property type="protein sequence ID" value="CAF1505349.1"/>
    <property type="molecule type" value="Genomic_DNA"/>
</dbReference>